<dbReference type="InterPro" id="IPR001362">
    <property type="entry name" value="Glyco_hydro_32"/>
</dbReference>
<evidence type="ECO:0000256" key="1">
    <source>
        <dbReference type="ARBA" id="ARBA00009902"/>
    </source>
</evidence>
<evidence type="ECO:0000256" key="5">
    <source>
        <dbReference type="RuleBase" id="RU365015"/>
    </source>
</evidence>
<evidence type="ECO:0000256" key="3">
    <source>
        <dbReference type="ARBA" id="ARBA00023295"/>
    </source>
</evidence>
<protein>
    <recommendedName>
        <fullName evidence="4">Sucrose-6-phosphate hydrolase</fullName>
        <ecNumber evidence="4">3.2.1.26</ecNumber>
    </recommendedName>
    <alternativeName>
        <fullName evidence="5">Invertase</fullName>
    </alternativeName>
</protein>
<keyword evidence="2 4" id="KW-0378">Hydrolase</keyword>
<evidence type="ECO:0000313" key="9">
    <source>
        <dbReference type="Proteomes" id="UP000680020"/>
    </source>
</evidence>
<proteinExistence type="inferred from homology"/>
<dbReference type="GO" id="GO:0005975">
    <property type="term" value="P:carbohydrate metabolic process"/>
    <property type="evidence" value="ECO:0007669"/>
    <property type="project" value="InterPro"/>
</dbReference>
<dbReference type="GO" id="GO:0004564">
    <property type="term" value="F:beta-fructofuranosidase activity"/>
    <property type="evidence" value="ECO:0007669"/>
    <property type="project" value="UniProtKB-EC"/>
</dbReference>
<dbReference type="InterPro" id="IPR023296">
    <property type="entry name" value="Glyco_hydro_beta-prop_sf"/>
</dbReference>
<dbReference type="Proteomes" id="UP000680020">
    <property type="component" value="Unassembled WGS sequence"/>
</dbReference>
<dbReference type="PROSITE" id="PS00609">
    <property type="entry name" value="GLYCOSYL_HYDROL_F32"/>
    <property type="match status" value="1"/>
</dbReference>
<keyword evidence="5" id="KW-0963">Cytoplasm</keyword>
<dbReference type="SUPFAM" id="SSF49899">
    <property type="entry name" value="Concanavalin A-like lectins/glucanases"/>
    <property type="match status" value="1"/>
</dbReference>
<dbReference type="InterPro" id="IPR013148">
    <property type="entry name" value="Glyco_hydro_32_N"/>
</dbReference>
<dbReference type="PANTHER" id="PTHR43101:SF1">
    <property type="entry name" value="BETA-FRUCTOSIDASE"/>
    <property type="match status" value="1"/>
</dbReference>
<dbReference type="GO" id="GO:0005737">
    <property type="term" value="C:cytoplasm"/>
    <property type="evidence" value="ECO:0007669"/>
    <property type="project" value="UniProtKB-SubCell"/>
</dbReference>
<comment type="pathway">
    <text evidence="5">Glycan biosynthesis; sucrose metabolism.</text>
</comment>
<dbReference type="InterPro" id="IPR018053">
    <property type="entry name" value="Glyco_hydro_32_AS"/>
</dbReference>
<gene>
    <name evidence="8" type="ORF">J7561_08965</name>
</gene>
<evidence type="ECO:0000313" key="8">
    <source>
        <dbReference type="EMBL" id="MBS7825330.1"/>
    </source>
</evidence>
<keyword evidence="5" id="KW-0119">Carbohydrate metabolism</keyword>
<dbReference type="Gene3D" id="2.115.10.20">
    <property type="entry name" value="Glycosyl hydrolase domain, family 43"/>
    <property type="match status" value="1"/>
</dbReference>
<dbReference type="SUPFAM" id="SSF75005">
    <property type="entry name" value="Arabinanase/levansucrase/invertase"/>
    <property type="match status" value="1"/>
</dbReference>
<accession>A0AB35C376</accession>
<name>A0AB35C376_9GAMM</name>
<evidence type="ECO:0000259" key="6">
    <source>
        <dbReference type="Pfam" id="PF00251"/>
    </source>
</evidence>
<dbReference type="SMART" id="SM00640">
    <property type="entry name" value="Glyco_32"/>
    <property type="match status" value="1"/>
</dbReference>
<comment type="catalytic activity">
    <reaction evidence="4">
        <text>Hydrolysis of terminal non-reducing beta-D-fructofuranoside residues in beta-D-fructofuranosides.</text>
        <dbReference type="EC" id="3.2.1.26"/>
    </reaction>
</comment>
<dbReference type="InterPro" id="IPR013320">
    <property type="entry name" value="ConA-like_dom_sf"/>
</dbReference>
<dbReference type="RefSeq" id="WP_213404268.1">
    <property type="nucleotide sequence ID" value="NZ_JAGIBT010000012.1"/>
</dbReference>
<dbReference type="CDD" id="cd18623">
    <property type="entry name" value="GH32_ScrB-like"/>
    <property type="match status" value="1"/>
</dbReference>
<evidence type="ECO:0000256" key="4">
    <source>
        <dbReference type="RuleBase" id="RU362110"/>
    </source>
</evidence>
<dbReference type="EMBL" id="JAGIBU010000010">
    <property type="protein sequence ID" value="MBS7825330.1"/>
    <property type="molecule type" value="Genomic_DNA"/>
</dbReference>
<evidence type="ECO:0000259" key="7">
    <source>
        <dbReference type="Pfam" id="PF08244"/>
    </source>
</evidence>
<dbReference type="AlphaFoldDB" id="A0AB35C376"/>
<dbReference type="Pfam" id="PF00251">
    <property type="entry name" value="Glyco_hydro_32N"/>
    <property type="match status" value="1"/>
</dbReference>
<dbReference type="InterPro" id="IPR013189">
    <property type="entry name" value="Glyco_hydro_32_C"/>
</dbReference>
<dbReference type="PANTHER" id="PTHR43101">
    <property type="entry name" value="BETA-FRUCTOSIDASE"/>
    <property type="match status" value="1"/>
</dbReference>
<dbReference type="EC" id="3.2.1.26" evidence="4"/>
<organism evidence="8 9">
    <name type="scientific">Wohlfahrtiimonas chitiniclastica</name>
    <dbReference type="NCBI Taxonomy" id="400946"/>
    <lineage>
        <taxon>Bacteria</taxon>
        <taxon>Pseudomonadati</taxon>
        <taxon>Pseudomonadota</taxon>
        <taxon>Gammaproteobacteria</taxon>
        <taxon>Cardiobacteriales</taxon>
        <taxon>Ignatzschineriaceae</taxon>
        <taxon>Wohlfahrtiimonas</taxon>
    </lineage>
</organism>
<dbReference type="InterPro" id="IPR006232">
    <property type="entry name" value="Suc6P_hydrolase"/>
</dbReference>
<feature type="domain" description="Glycosyl hydrolase family 32 C-terminal" evidence="7">
    <location>
        <begin position="315"/>
        <end position="461"/>
    </location>
</feature>
<comment type="subcellular location">
    <subcellularLocation>
        <location evidence="5">Cytoplasm</location>
    </subcellularLocation>
</comment>
<dbReference type="NCBIfam" id="TIGR01322">
    <property type="entry name" value="scrB_fam"/>
    <property type="match status" value="1"/>
</dbReference>
<evidence type="ECO:0000256" key="2">
    <source>
        <dbReference type="ARBA" id="ARBA00022801"/>
    </source>
</evidence>
<comment type="function">
    <text evidence="5">Enables the bacterium to metabolize sucrose as a sole carbon source.</text>
</comment>
<reference evidence="8" key="1">
    <citation type="submission" date="2021-03" db="EMBL/GenBank/DDBJ databases">
        <title>Identification and antibiotic profiling of Wohlfahrtiimonas chitiniclastica, an underestimated human pathogen.</title>
        <authorList>
            <person name="Kopf A."/>
            <person name="Bunk B."/>
            <person name="Coldewey S."/>
            <person name="Gunzer F."/>
            <person name="Riedel T."/>
            <person name="Schroettner P."/>
        </authorList>
    </citation>
    <scope>NUCLEOTIDE SEQUENCE</scope>
    <source>
        <strain evidence="8">DSM 100917</strain>
    </source>
</reference>
<dbReference type="Gene3D" id="2.60.120.560">
    <property type="entry name" value="Exo-inulinase, domain 1"/>
    <property type="match status" value="1"/>
</dbReference>
<feature type="domain" description="Glycosyl hydrolase family 32 N-terminal" evidence="6">
    <location>
        <begin position="11"/>
        <end position="312"/>
    </location>
</feature>
<comment type="caution">
    <text evidence="8">The sequence shown here is derived from an EMBL/GenBank/DDBJ whole genome shotgun (WGS) entry which is preliminary data.</text>
</comment>
<keyword evidence="3 4" id="KW-0326">Glycosidase</keyword>
<comment type="similarity">
    <text evidence="1 4">Belongs to the glycosyl hydrolase 32 family.</text>
</comment>
<sequence length="470" mass="53134">MNIERWYPHYHIAPERGWLNDPNGLVYFKGQYHVFFQHHPDAPKWGLMHWGHVVSDDMVHWEPQPIALTPSEPYDQDGCFSGSALVKDDLLYLFYTGHVIVNDSVEPSIIRQVQCLATSEDGIKFHKQGIIIEPPEGYMHFRDPKVWQDAKDYKMILGAAHESRGAELLLYRSADLHVWHFERIFWQTDRTDVYMFECPDLMLVDDHAVLMCSPQGMQAKGYDYRNLFQAGYWLGKYAAGVFTATTDFQEFDHGHDYYAPQSFVAADGRRIVIGWMDMWEANMPSAADGFAGAMTVPREIEINDAGLLTQNPIRELSMLRSEPTTRTHINLTNGMENLYLSTKSAEIICQIDLTQTTADKAGLYLAASGDFSEYAALYIDQSCGRLFLDLSRMASGSDDERSIPLPMGDALTLRILMDASSMEVFVNDGIAALSSRIYPNNSTRAMAAFANTGTLKITKLEHSVLKSIHA</sequence>
<dbReference type="Pfam" id="PF08244">
    <property type="entry name" value="Glyco_hydro_32C"/>
    <property type="match status" value="1"/>
</dbReference>
<dbReference type="InterPro" id="IPR051214">
    <property type="entry name" value="GH32_Enzymes"/>
</dbReference>